<dbReference type="InterPro" id="IPR008928">
    <property type="entry name" value="6-hairpin_glycosidase_sf"/>
</dbReference>
<accession>A0A1G7JFB5</accession>
<gene>
    <name evidence="2" type="ORF">SAMN05216557_102617</name>
</gene>
<keyword evidence="3" id="KW-1185">Reference proteome</keyword>
<dbReference type="Pfam" id="PF07470">
    <property type="entry name" value="Glyco_hydro_88"/>
    <property type="match status" value="1"/>
</dbReference>
<proteinExistence type="predicted"/>
<dbReference type="Proteomes" id="UP000323502">
    <property type="component" value="Unassembled WGS sequence"/>
</dbReference>
<organism evidence="2 3">
    <name type="scientific">Sphingomonas carotinifaciens</name>
    <dbReference type="NCBI Taxonomy" id="1166323"/>
    <lineage>
        <taxon>Bacteria</taxon>
        <taxon>Pseudomonadati</taxon>
        <taxon>Pseudomonadota</taxon>
        <taxon>Alphaproteobacteria</taxon>
        <taxon>Sphingomonadales</taxon>
        <taxon>Sphingomonadaceae</taxon>
        <taxon>Sphingomonas</taxon>
    </lineage>
</organism>
<evidence type="ECO:0000313" key="2">
    <source>
        <dbReference type="EMBL" id="SDF23620.1"/>
    </source>
</evidence>
<dbReference type="InterPro" id="IPR052043">
    <property type="entry name" value="PolySaccharide_Degr_Enz"/>
</dbReference>
<evidence type="ECO:0000256" key="1">
    <source>
        <dbReference type="ARBA" id="ARBA00022801"/>
    </source>
</evidence>
<dbReference type="InterPro" id="IPR012341">
    <property type="entry name" value="6hp_glycosidase-like_sf"/>
</dbReference>
<protein>
    <submittedName>
        <fullName evidence="2">Rhamnogalacturonyl hydrolase YesR</fullName>
    </submittedName>
</protein>
<dbReference type="AlphaFoldDB" id="A0A1G7JFB5"/>
<dbReference type="InterPro" id="IPR010905">
    <property type="entry name" value="Glyco_hydro_88"/>
</dbReference>
<dbReference type="GO" id="GO:0016787">
    <property type="term" value="F:hydrolase activity"/>
    <property type="evidence" value="ECO:0007669"/>
    <property type="project" value="UniProtKB-KW"/>
</dbReference>
<dbReference type="PANTHER" id="PTHR33886:SF8">
    <property type="entry name" value="UNSATURATED RHAMNOGALACTURONAN HYDROLASE (EUROFUNG)"/>
    <property type="match status" value="1"/>
</dbReference>
<reference evidence="2 3" key="1">
    <citation type="submission" date="2016-10" db="EMBL/GenBank/DDBJ databases">
        <authorList>
            <person name="Varghese N."/>
            <person name="Submissions S."/>
        </authorList>
    </citation>
    <scope>NUCLEOTIDE SEQUENCE [LARGE SCALE GENOMIC DNA]</scope>
    <source>
        <strain evidence="2 3">S7-754</strain>
    </source>
</reference>
<dbReference type="PANTHER" id="PTHR33886">
    <property type="entry name" value="UNSATURATED RHAMNOGALACTURONAN HYDROLASE (EUROFUNG)"/>
    <property type="match status" value="1"/>
</dbReference>
<dbReference type="GO" id="GO:0005975">
    <property type="term" value="P:carbohydrate metabolic process"/>
    <property type="evidence" value="ECO:0007669"/>
    <property type="project" value="InterPro"/>
</dbReference>
<sequence length="389" mass="42717">MSMRLALALGLASVAAWPGAIPAAAQGAAAVDPAAVRATAVKLADWQLGRLDPSHIAAATGETRNPRAWEQAVFWVGMTALADAPGTPPRIKQAIMDMGRRNAWRPGDKPYFADDHAITQAYLWAAANGAGAEARAPTRAAFDRVVDQPAVTTLAFAVPKKGGYSATECLDRWCWCDALFMAPPALAVLSNQTGDPKYRQFAIKEFWATTDFLYDPVEHLYYRDSRFFDRRDEQDRKQFWARGNGWVFGGMARIIPQLPANSPDRRRMEALFKEMAAKLLTLQKPDGYWAPSLLAPENSPPETSGTGFFTYGFAWGVKAGLLDKARYRPAALRGWNALTRAIQPDGRLGWVQQVSDRPDRVTASDTQYYGVGAFLLAATAVADMERTGR</sequence>
<dbReference type="SUPFAM" id="SSF48208">
    <property type="entry name" value="Six-hairpin glycosidases"/>
    <property type="match status" value="1"/>
</dbReference>
<dbReference type="Gene3D" id="1.50.10.10">
    <property type="match status" value="1"/>
</dbReference>
<dbReference type="EMBL" id="FNBI01000002">
    <property type="protein sequence ID" value="SDF23620.1"/>
    <property type="molecule type" value="Genomic_DNA"/>
</dbReference>
<dbReference type="RefSeq" id="WP_235903942.1">
    <property type="nucleotide sequence ID" value="NZ_FNBI01000002.1"/>
</dbReference>
<evidence type="ECO:0000313" key="3">
    <source>
        <dbReference type="Proteomes" id="UP000323502"/>
    </source>
</evidence>
<name>A0A1G7JFB5_9SPHN</name>
<keyword evidence="1 2" id="KW-0378">Hydrolase</keyword>